<reference evidence="3 4" key="1">
    <citation type="submission" date="2010-12" db="EMBL/GenBank/DDBJ databases">
        <title>Complete sequence of Desulfurispirillum indicum S5.</title>
        <authorList>
            <consortium name="US DOE Joint Genome Institute"/>
            <person name="Lucas S."/>
            <person name="Copeland A."/>
            <person name="Lapidus A."/>
            <person name="Cheng J.-F."/>
            <person name="Goodwin L."/>
            <person name="Pitluck S."/>
            <person name="Chertkov O."/>
            <person name="Held B."/>
            <person name="Detter J.C."/>
            <person name="Han C."/>
            <person name="Tapia R."/>
            <person name="Land M."/>
            <person name="Hauser L."/>
            <person name="Kyrpides N."/>
            <person name="Ivanova N."/>
            <person name="Mikhailova N."/>
            <person name="Haggblom M."/>
            <person name="Rauschenbach I."/>
            <person name="Bini E."/>
            <person name="Woyke T."/>
        </authorList>
    </citation>
    <scope>NUCLEOTIDE SEQUENCE [LARGE SCALE GENOMIC DNA]</scope>
    <source>
        <strain evidence="4">ATCC BAA-1389 / DSM 22839 / S5</strain>
    </source>
</reference>
<evidence type="ECO:0000256" key="2">
    <source>
        <dbReference type="SAM" id="SignalP"/>
    </source>
</evidence>
<gene>
    <name evidence="3" type="ordered locus">Selin_1466</name>
</gene>
<dbReference type="RefSeq" id="WP_013506081.1">
    <property type="nucleotide sequence ID" value="NC_014836.1"/>
</dbReference>
<accession>E6W6V7</accession>
<dbReference type="InterPro" id="IPR019106">
    <property type="entry name" value="T4SS_TrbC"/>
</dbReference>
<dbReference type="AlphaFoldDB" id="E6W6V7"/>
<evidence type="ECO:0000313" key="4">
    <source>
        <dbReference type="Proteomes" id="UP000002572"/>
    </source>
</evidence>
<feature type="signal peptide" evidence="2">
    <location>
        <begin position="1"/>
        <end position="21"/>
    </location>
</feature>
<evidence type="ECO:0000256" key="1">
    <source>
        <dbReference type="SAM" id="MobiDB-lite"/>
    </source>
</evidence>
<keyword evidence="4" id="KW-1185">Reference proteome</keyword>
<name>E6W6V7_DESIS</name>
<sequence>MKNILILVLTAVLLSISPVSAGESQAENIEAVAERINNLYFSDEWQSYLQNEQDRLKIEVFGEIIEDYIPQEFPGSRPDTPLSAGDDEPFSPAPGETVLPDGARVLVFISSSMPDHLLRTYLEQADGQPQIQFVMRGFIDGITKIMPTVEFIARLQLKDQNCEPFKEECAMHTNDVSVDPELFSQFDITQVPAMVYLPHVGTHQGLLSELPHAVLHGDPPLSWFIARAQEYDYE</sequence>
<dbReference type="eggNOG" id="ENOG5032X1U">
    <property type="taxonomic scope" value="Bacteria"/>
</dbReference>
<feature type="region of interest" description="Disordered" evidence="1">
    <location>
        <begin position="71"/>
        <end position="96"/>
    </location>
</feature>
<evidence type="ECO:0000313" key="3">
    <source>
        <dbReference type="EMBL" id="ADU66200.1"/>
    </source>
</evidence>
<proteinExistence type="predicted"/>
<dbReference type="OrthoDB" id="5391856at2"/>
<dbReference type="EMBL" id="CP002432">
    <property type="protein sequence ID" value="ADU66200.1"/>
    <property type="molecule type" value="Genomic_DNA"/>
</dbReference>
<protein>
    <submittedName>
        <fullName evidence="3">Type-F conjugative transfer system pilin assembly protein TrbC</fullName>
    </submittedName>
</protein>
<feature type="chain" id="PRO_5003214367" evidence="2">
    <location>
        <begin position="22"/>
        <end position="234"/>
    </location>
</feature>
<dbReference type="HOGENOM" id="CLU_1183497_0_0_0"/>
<dbReference type="KEGG" id="din:Selin_1466"/>
<dbReference type="Proteomes" id="UP000002572">
    <property type="component" value="Chromosome"/>
</dbReference>
<organism evidence="3 4">
    <name type="scientific">Desulfurispirillum indicum (strain ATCC BAA-1389 / DSM 22839 / S5)</name>
    <dbReference type="NCBI Taxonomy" id="653733"/>
    <lineage>
        <taxon>Bacteria</taxon>
        <taxon>Pseudomonadati</taxon>
        <taxon>Chrysiogenota</taxon>
        <taxon>Chrysiogenia</taxon>
        <taxon>Chrysiogenales</taxon>
        <taxon>Chrysiogenaceae</taxon>
        <taxon>Desulfurispirillum</taxon>
    </lineage>
</organism>
<dbReference type="InParanoid" id="E6W6V7"/>
<dbReference type="Pfam" id="PF09673">
    <property type="entry name" value="TrbC_Ftype"/>
    <property type="match status" value="1"/>
</dbReference>
<dbReference type="STRING" id="653733.Selin_1466"/>
<keyword evidence="2" id="KW-0732">Signal</keyword>